<dbReference type="Proteomes" id="UP001162098">
    <property type="component" value="Segment"/>
</dbReference>
<reference evidence="1 2" key="1">
    <citation type="submission" date="2020-09" db="EMBL/GenBank/DDBJ databases">
        <authorList>
            <person name="Zhang R."/>
            <person name="Garcia K."/>
            <person name="Ogata H."/>
        </authorList>
    </citation>
    <scope>NUCLEOTIDE SEQUENCE [LARGE SCALE GENOMIC DNA]</scope>
    <source>
        <strain evidence="2">stheno</strain>
    </source>
</reference>
<evidence type="ECO:0000313" key="2">
    <source>
        <dbReference type="Proteomes" id="UP001162098"/>
    </source>
</evidence>
<keyword evidence="2" id="KW-1185">Reference proteome</keyword>
<organism evidence="1 2">
    <name type="scientific">Medusavirus stheno T3</name>
    <dbReference type="NCBI Taxonomy" id="3069717"/>
    <lineage>
        <taxon>Viruses</taxon>
        <taxon>Varidnaviria</taxon>
        <taxon>Bamfordvirae</taxon>
        <taxon>Nucleocytoviricota</taxon>
        <taxon>Megaviricetes</taxon>
        <taxon>Mamonoviridae</taxon>
        <taxon>Medusavirus</taxon>
        <taxon>Medusavirus sthenus</taxon>
    </lineage>
</organism>
<evidence type="ECO:0000313" key="1">
    <source>
        <dbReference type="EMBL" id="QPB44534.1"/>
    </source>
</evidence>
<protein>
    <submittedName>
        <fullName evidence="1">Uncharacterized protein</fullName>
    </submittedName>
</protein>
<accession>A0A7S7YEX1</accession>
<name>A0A7S7YEX1_9VIRU</name>
<proteinExistence type="predicted"/>
<sequence length="395" mass="44663">MQCDNNKRKRTADDLILPEGYEPRSVKQHVMEYDDDDKELGAHDVIHFALGVLKRIGARRVGDWVYVAKSTPDMRTTNFYHPYMSIADFINVHCRNRAVAGDIWSYLLDDKVEATVIRYLSRTCNDPEFPELEPRKGVFAFANGVYVASNHPESGAEVNDFFEYRRGVPAPLMASFYNPHELNIEWLTFTDPIDIPTPTLDAILQREGWNDDIKRAFYSMCIGRLLANVREYDAWGVAPMLHGGEGTGASFIAGSLLPRLASKIYNDDDKSFRAAEAFDSDLVVVRPGTTTIPQELLLSMIHGETVSVARVHKQTVDEAWRAPVVLVGDQLPSWFHTRGGRDVLLFHFSRPIDCRDADLLRELPAIVTKGVRCYTELAAKARGSNVRECLPAYFY</sequence>
<dbReference type="EMBL" id="MW018138">
    <property type="protein sequence ID" value="QPB44534.1"/>
    <property type="molecule type" value="Genomic_DNA"/>
</dbReference>
<dbReference type="KEGG" id="vg:80543730"/>